<dbReference type="SUPFAM" id="SSF51735">
    <property type="entry name" value="NAD(P)-binding Rossmann-fold domains"/>
    <property type="match status" value="1"/>
</dbReference>
<accession>A0A1R2B183</accession>
<dbReference type="Proteomes" id="UP000187209">
    <property type="component" value="Unassembled WGS sequence"/>
</dbReference>
<evidence type="ECO:0000313" key="3">
    <source>
        <dbReference type="EMBL" id="OMJ70487.1"/>
    </source>
</evidence>
<protein>
    <recommendedName>
        <fullName evidence="2">Pyrroline-5-carboxylate reductase catalytic N-terminal domain-containing protein</fullName>
    </recommendedName>
</protein>
<dbReference type="OrthoDB" id="195672at2759"/>
<dbReference type="GO" id="GO:0004735">
    <property type="term" value="F:pyrroline-5-carboxylate reductase activity"/>
    <property type="evidence" value="ECO:0007669"/>
    <property type="project" value="TreeGrafter"/>
</dbReference>
<evidence type="ECO:0000313" key="4">
    <source>
        <dbReference type="Proteomes" id="UP000187209"/>
    </source>
</evidence>
<dbReference type="EMBL" id="MPUH01001083">
    <property type="protein sequence ID" value="OMJ70487.1"/>
    <property type="molecule type" value="Genomic_DNA"/>
</dbReference>
<evidence type="ECO:0000259" key="2">
    <source>
        <dbReference type="Pfam" id="PF03807"/>
    </source>
</evidence>
<keyword evidence="4" id="KW-1185">Reference proteome</keyword>
<evidence type="ECO:0000256" key="1">
    <source>
        <dbReference type="ARBA" id="ARBA00005525"/>
    </source>
</evidence>
<feature type="domain" description="Pyrroline-5-carboxylate reductase catalytic N-terminal" evidence="2">
    <location>
        <begin position="59"/>
        <end position="143"/>
    </location>
</feature>
<reference evidence="3 4" key="1">
    <citation type="submission" date="2016-11" db="EMBL/GenBank/DDBJ databases">
        <title>The macronuclear genome of Stentor coeruleus: a giant cell with tiny introns.</title>
        <authorList>
            <person name="Slabodnick M."/>
            <person name="Ruby J.G."/>
            <person name="Reiff S.B."/>
            <person name="Swart E.C."/>
            <person name="Gosai S."/>
            <person name="Prabakaran S."/>
            <person name="Witkowska E."/>
            <person name="Larue G.E."/>
            <person name="Fisher S."/>
            <person name="Freeman R.M."/>
            <person name="Gunawardena J."/>
            <person name="Chu W."/>
            <person name="Stover N.A."/>
            <person name="Gregory B.D."/>
            <person name="Nowacki M."/>
            <person name="Derisi J."/>
            <person name="Roy S.W."/>
            <person name="Marshall W.F."/>
            <person name="Sood P."/>
        </authorList>
    </citation>
    <scope>NUCLEOTIDE SEQUENCE [LARGE SCALE GENOMIC DNA]</scope>
    <source>
        <strain evidence="3">WM001</strain>
    </source>
</reference>
<dbReference type="InterPro" id="IPR036291">
    <property type="entry name" value="NAD(P)-bd_dom_sf"/>
</dbReference>
<dbReference type="Pfam" id="PF03807">
    <property type="entry name" value="F420_oxidored"/>
    <property type="match status" value="1"/>
</dbReference>
<gene>
    <name evidence="3" type="ORF">SteCoe_31532</name>
</gene>
<dbReference type="PANTHER" id="PTHR11645">
    <property type="entry name" value="PYRROLINE-5-CARBOXYLATE REDUCTASE"/>
    <property type="match status" value="1"/>
</dbReference>
<name>A0A1R2B183_9CILI</name>
<dbReference type="GO" id="GO:0055129">
    <property type="term" value="P:L-proline biosynthetic process"/>
    <property type="evidence" value="ECO:0007669"/>
    <property type="project" value="TreeGrafter"/>
</dbReference>
<dbReference type="Gene3D" id="3.40.50.720">
    <property type="entry name" value="NAD(P)-binding Rossmann-like Domain"/>
    <property type="match status" value="1"/>
</dbReference>
<dbReference type="PANTHER" id="PTHR11645:SF58">
    <property type="entry name" value="NADP-DEPENDENT OXIDOREDUCTASE DOMAIN-CONTAINING PROTEIN 1"/>
    <property type="match status" value="1"/>
</dbReference>
<dbReference type="InterPro" id="IPR028939">
    <property type="entry name" value="P5C_Rdtase_cat_N"/>
</dbReference>
<comment type="caution">
    <text evidence="3">The sequence shown here is derived from an EMBL/GenBank/DDBJ whole genome shotgun (WGS) entry which is preliminary data.</text>
</comment>
<sequence length="274" mass="31191">MNSFLSKDMIADFIPNNTLRRLYTTSQIVRTMLSKITVFFAISYVKLYQKFKKNSEGIKIGIIGLGHVGATILHELIKLKPVPLDHILVSTRCPDRHQDYVESGINVFWDNEKLVTECDFVILSCLPHQAETVCNNIRGPLANKSEGIFTFTEEERTPNTIVFSILSGTPQTKLVQMLDNYPCVIRLALDIDLINVTIDKTTDEEVPLHNCMHAINEILVKSVKLSELLYTYSLAFTGKENFSDQVMEFFGDDEGKYCEKAQELLKEFMIAHET</sequence>
<proteinExistence type="inferred from homology"/>
<comment type="similarity">
    <text evidence="1">Belongs to the pyrroline-5-carboxylate reductase family.</text>
</comment>
<organism evidence="3 4">
    <name type="scientific">Stentor coeruleus</name>
    <dbReference type="NCBI Taxonomy" id="5963"/>
    <lineage>
        <taxon>Eukaryota</taxon>
        <taxon>Sar</taxon>
        <taxon>Alveolata</taxon>
        <taxon>Ciliophora</taxon>
        <taxon>Postciliodesmatophora</taxon>
        <taxon>Heterotrichea</taxon>
        <taxon>Heterotrichida</taxon>
        <taxon>Stentoridae</taxon>
        <taxon>Stentor</taxon>
    </lineage>
</organism>
<dbReference type="AlphaFoldDB" id="A0A1R2B183"/>